<dbReference type="SUPFAM" id="SSF53822">
    <property type="entry name" value="Periplasmic binding protein-like I"/>
    <property type="match status" value="1"/>
</dbReference>
<evidence type="ECO:0000313" key="16">
    <source>
        <dbReference type="RefSeq" id="XP_031562050.1"/>
    </source>
</evidence>
<dbReference type="PANTHER" id="PTHR24060">
    <property type="entry name" value="METABOTROPIC GLUTAMATE RECEPTOR"/>
    <property type="match status" value="1"/>
</dbReference>
<keyword evidence="9" id="KW-0325">Glycoprotein</keyword>
<dbReference type="InterPro" id="IPR000337">
    <property type="entry name" value="GPCR_3"/>
</dbReference>
<feature type="domain" description="G-protein coupled receptors family 3 profile" evidence="14">
    <location>
        <begin position="592"/>
        <end position="856"/>
    </location>
</feature>
<keyword evidence="4 13" id="KW-0732">Signal</keyword>
<feature type="compositionally biased region" description="Basic and acidic residues" evidence="11">
    <location>
        <begin position="1173"/>
        <end position="1184"/>
    </location>
</feature>
<dbReference type="InterPro" id="IPR011500">
    <property type="entry name" value="GPCR_3_9-Cys_dom"/>
</dbReference>
<proteinExistence type="predicted"/>
<dbReference type="InterPro" id="IPR001828">
    <property type="entry name" value="ANF_lig-bd_rcpt"/>
</dbReference>
<dbReference type="Pfam" id="PF07562">
    <property type="entry name" value="NCD3G"/>
    <property type="match status" value="1"/>
</dbReference>
<evidence type="ECO:0000313" key="17">
    <source>
        <dbReference type="RefSeq" id="XP_031562051.1"/>
    </source>
</evidence>
<evidence type="ECO:0000256" key="5">
    <source>
        <dbReference type="ARBA" id="ARBA00022989"/>
    </source>
</evidence>
<keyword evidence="7 12" id="KW-0472">Membrane</keyword>
<evidence type="ECO:0000256" key="12">
    <source>
        <dbReference type="SAM" id="Phobius"/>
    </source>
</evidence>
<dbReference type="RefSeq" id="XP_031562051.1">
    <property type="nucleotide sequence ID" value="XM_031706191.1"/>
</dbReference>
<comment type="subcellular location">
    <subcellularLocation>
        <location evidence="1">Cell membrane</location>
        <topology evidence="1">Multi-pass membrane protein</topology>
    </subcellularLocation>
</comment>
<feature type="transmembrane region" description="Helical" evidence="12">
    <location>
        <begin position="754"/>
        <end position="774"/>
    </location>
</feature>
<evidence type="ECO:0000256" key="10">
    <source>
        <dbReference type="ARBA" id="ARBA00023224"/>
    </source>
</evidence>
<sequence length="1269" mass="143655">MTNIFDAFSKSFLYLTLLCLAISENVVSSKQKRASKFVFKDGDVIIGGLSPVHFSPLNMEGQDPDEFTCQGEFNTCGFEAVETMLFTMDMLNEGALKNKVLPNITVGMDIKETCTNADNAVRESLQFSFIRNANMQGKCSADESSNSRETKTVAVVGAAYSGVSMAVTNLCGLFYVPLVSYGSTSRLLSNKVQFRYFFRTVPSDMLQAQVMADLVRAMNWNYVITLASDTEYGRSGIEAFKQAAQSFDDYDICIPVDETFTKRSDQKTFKRIFRRMRETPKAKVVILFAELHDAKILMDKIREQGINEKYIWIGSDAWADSKQVLKGNEEILNGMFAIVPEVRKIGEFMEYFVNFNEKRRKRNPWMHEYEDEKVAYDPAFHRQTFVHYPKAPYVMDAVLAVAYALHNFLGCEPYKDCSSKKYKISSPQFQKTFVRYLEKVRFPGMSRDTMYFDESGDAIGIYDIRHLKLVGENYDFFKIGRWGSGNCGLNSSKSCLELQKQKTDQRLMNSTWEGLVPFSRCSATCSVGYHKVSAELAHAKCCWTCRKCTGRTVSNTTDREFCFKCPNGYWSNSDNSKCEAIKPNILHWLHPAGLVLCISMGLGSVAVIFAFIVFVIYRETPVVKASSRELCYVLLFGIGWCFVIPVFYLLEPTDMICRIIPFATGLCPSLVVGTLLTKTNRISRIFNRKLSKAGAPACLSKKWQLLMVACITLVEMFICSLCTYFSDIGRNVVTFDNKNELIIECRSLPDIWVAIWWAYIVGLVVTCTYQVFLTRKLPENYNESKFISFAMLTTCIVVIMYIPTYNGTSGIYRTVVTCSVFVIGGSTAYGCIFVPKLYIILWRPEKNVPMQPRTQSIRLGTISPSSSFIRRLSIDQNAAQHEMAPSFHKHRSSLPFVDAETQKEMAEIRKHVASRSKSISVDILNLGRSNNEFFSETVVPKEKRGRPARKLIPLVSYSSNIDKIEEGIEQNMKSDNENVGRDETNYTDSLPIVQICRYQGDYIELPTSELEDSDQMLKSESEINDSEPNYSDQEWDHAMPKNIEVPDLSESSCFIKRSSTTCTSKTESEASSDDISREDASALYAAQDNTYENSFSQDHSKVNNTLECICANGDDLEDATFNLFETHNKQSTHADEKNSNNKVPDKNIGQRERNFSQHKAKKPNKNNPPVPKQDCDVKKSERADSNCNHVSNKRPPSDGLIITKRIGNFDFHSHSLSKSVSYPANEFLGTSKSRNRRKNGISMHSLNAPTMCSNGGRLQKVEEQKQNGY</sequence>
<dbReference type="GeneID" id="116297877"/>
<feature type="transmembrane region" description="Helical" evidence="12">
    <location>
        <begin position="705"/>
        <end position="726"/>
    </location>
</feature>
<keyword evidence="6" id="KW-0297">G-protein coupled receptor</keyword>
<reference evidence="16 17" key="1">
    <citation type="submission" date="2025-04" db="UniProtKB">
        <authorList>
            <consortium name="RefSeq"/>
        </authorList>
    </citation>
    <scope>IDENTIFICATION</scope>
    <source>
        <tissue evidence="16 17">Tentacle</tissue>
    </source>
</reference>
<keyword evidence="3 12" id="KW-0812">Transmembrane</keyword>
<evidence type="ECO:0000256" key="11">
    <source>
        <dbReference type="SAM" id="MobiDB-lite"/>
    </source>
</evidence>
<keyword evidence="8" id="KW-0675">Receptor</keyword>
<feature type="transmembrane region" description="Helical" evidence="12">
    <location>
        <begin position="629"/>
        <end position="650"/>
    </location>
</feature>
<dbReference type="Pfam" id="PF00003">
    <property type="entry name" value="7tm_3"/>
    <property type="match status" value="1"/>
</dbReference>
<evidence type="ECO:0000256" key="6">
    <source>
        <dbReference type="ARBA" id="ARBA00023040"/>
    </source>
</evidence>
<evidence type="ECO:0000256" key="1">
    <source>
        <dbReference type="ARBA" id="ARBA00004651"/>
    </source>
</evidence>
<evidence type="ECO:0000256" key="4">
    <source>
        <dbReference type="ARBA" id="ARBA00022729"/>
    </source>
</evidence>
<dbReference type="CDD" id="cd06350">
    <property type="entry name" value="PBP1_GPCR_family_C-like"/>
    <property type="match status" value="1"/>
</dbReference>
<evidence type="ECO:0000256" key="7">
    <source>
        <dbReference type="ARBA" id="ARBA00023136"/>
    </source>
</evidence>
<feature type="compositionally biased region" description="Basic and acidic residues" evidence="11">
    <location>
        <begin position="1259"/>
        <end position="1269"/>
    </location>
</feature>
<dbReference type="InterPro" id="IPR050726">
    <property type="entry name" value="mGluR"/>
</dbReference>
<feature type="transmembrane region" description="Helical" evidence="12">
    <location>
        <begin position="588"/>
        <end position="617"/>
    </location>
</feature>
<feature type="transmembrane region" description="Helical" evidence="12">
    <location>
        <begin position="811"/>
        <end position="834"/>
    </location>
</feature>
<dbReference type="InterPro" id="IPR038550">
    <property type="entry name" value="GPCR_3_9-Cys_sf"/>
</dbReference>
<feature type="region of interest" description="Disordered" evidence="11">
    <location>
        <begin position="1230"/>
        <end position="1269"/>
    </location>
</feature>
<feature type="transmembrane region" description="Helical" evidence="12">
    <location>
        <begin position="786"/>
        <end position="805"/>
    </location>
</feature>
<dbReference type="AlphaFoldDB" id="A0A6P8I3H8"/>
<dbReference type="Gene3D" id="2.10.50.30">
    <property type="entry name" value="GPCR, family 3, nine cysteines domain"/>
    <property type="match status" value="1"/>
</dbReference>
<dbReference type="Gene3D" id="3.40.50.2300">
    <property type="match status" value="2"/>
</dbReference>
<evidence type="ECO:0000256" key="3">
    <source>
        <dbReference type="ARBA" id="ARBA00022692"/>
    </source>
</evidence>
<keyword evidence="2" id="KW-1003">Cell membrane</keyword>
<name>A0A6P8I3H8_ACTTE</name>
<feature type="region of interest" description="Disordered" evidence="11">
    <location>
        <begin position="1129"/>
        <end position="1199"/>
    </location>
</feature>
<evidence type="ECO:0000256" key="9">
    <source>
        <dbReference type="ARBA" id="ARBA00023180"/>
    </source>
</evidence>
<evidence type="ECO:0000256" key="2">
    <source>
        <dbReference type="ARBA" id="ARBA00022475"/>
    </source>
</evidence>
<dbReference type="Proteomes" id="UP000515163">
    <property type="component" value="Unplaced"/>
</dbReference>
<dbReference type="InterPro" id="IPR017978">
    <property type="entry name" value="GPCR_3_C"/>
</dbReference>
<protein>
    <submittedName>
        <fullName evidence="16 17">Metabotropic glutamate receptor 2-like</fullName>
    </submittedName>
</protein>
<keyword evidence="10" id="KW-0807">Transducer</keyword>
<keyword evidence="5 12" id="KW-1133">Transmembrane helix</keyword>
<evidence type="ECO:0000256" key="8">
    <source>
        <dbReference type="ARBA" id="ARBA00023170"/>
    </source>
</evidence>
<feature type="compositionally biased region" description="Basic and acidic residues" evidence="11">
    <location>
        <begin position="1129"/>
        <end position="1155"/>
    </location>
</feature>
<feature type="signal peptide" evidence="13">
    <location>
        <begin position="1"/>
        <end position="28"/>
    </location>
</feature>
<dbReference type="PROSITE" id="PS50259">
    <property type="entry name" value="G_PROTEIN_RECEP_F3_4"/>
    <property type="match status" value="1"/>
</dbReference>
<organism evidence="15 17">
    <name type="scientific">Actinia tenebrosa</name>
    <name type="common">Australian red waratah sea anemone</name>
    <dbReference type="NCBI Taxonomy" id="6105"/>
    <lineage>
        <taxon>Eukaryota</taxon>
        <taxon>Metazoa</taxon>
        <taxon>Cnidaria</taxon>
        <taxon>Anthozoa</taxon>
        <taxon>Hexacorallia</taxon>
        <taxon>Actiniaria</taxon>
        <taxon>Actiniidae</taxon>
        <taxon>Actinia</taxon>
    </lineage>
</organism>
<dbReference type="GO" id="GO:0005886">
    <property type="term" value="C:plasma membrane"/>
    <property type="evidence" value="ECO:0007669"/>
    <property type="project" value="UniProtKB-SubCell"/>
</dbReference>
<gene>
    <name evidence="16 17" type="primary">LOC116297877</name>
</gene>
<evidence type="ECO:0000259" key="14">
    <source>
        <dbReference type="PROSITE" id="PS50259"/>
    </source>
</evidence>
<dbReference type="InterPro" id="IPR028082">
    <property type="entry name" value="Peripla_BP_I"/>
</dbReference>
<dbReference type="Pfam" id="PF01094">
    <property type="entry name" value="ANF_receptor"/>
    <property type="match status" value="1"/>
</dbReference>
<dbReference type="FunFam" id="3.40.50.2300:FF:000145">
    <property type="entry name" value="Glutamate receptor, metabotropic"/>
    <property type="match status" value="1"/>
</dbReference>
<dbReference type="KEGG" id="aten:116297877"/>
<dbReference type="RefSeq" id="XP_031562050.1">
    <property type="nucleotide sequence ID" value="XM_031706190.1"/>
</dbReference>
<feature type="compositionally biased region" description="Polar residues" evidence="11">
    <location>
        <begin position="1242"/>
        <end position="1253"/>
    </location>
</feature>
<accession>A0A6P8I3H8</accession>
<dbReference type="OrthoDB" id="5984008at2759"/>
<evidence type="ECO:0000313" key="15">
    <source>
        <dbReference type="Proteomes" id="UP000515163"/>
    </source>
</evidence>
<dbReference type="CDD" id="cd13953">
    <property type="entry name" value="7tm_classC_mGluR-like"/>
    <property type="match status" value="1"/>
</dbReference>
<dbReference type="PRINTS" id="PR00248">
    <property type="entry name" value="GPCRMGR"/>
</dbReference>
<dbReference type="FunFam" id="2.10.50.30:FF:000004">
    <property type="entry name" value="Taste receptor type 1 member 3-like protein"/>
    <property type="match status" value="1"/>
</dbReference>
<evidence type="ECO:0000256" key="13">
    <source>
        <dbReference type="SAM" id="SignalP"/>
    </source>
</evidence>
<keyword evidence="15" id="KW-1185">Reference proteome</keyword>
<feature type="transmembrane region" description="Helical" evidence="12">
    <location>
        <begin position="656"/>
        <end position="676"/>
    </location>
</feature>
<dbReference type="GO" id="GO:0004930">
    <property type="term" value="F:G protein-coupled receptor activity"/>
    <property type="evidence" value="ECO:0007669"/>
    <property type="project" value="UniProtKB-KW"/>
</dbReference>
<feature type="chain" id="PRO_5044653133" evidence="13">
    <location>
        <begin position="29"/>
        <end position="1269"/>
    </location>
</feature>